<dbReference type="GeneID" id="108556402"/>
<dbReference type="Pfam" id="PF04117">
    <property type="entry name" value="Mpv17_PMP22"/>
    <property type="match status" value="1"/>
</dbReference>
<gene>
    <name evidence="9" type="primary">LOC108556402</name>
</gene>
<dbReference type="PANTHER" id="PTHR11266:SF17">
    <property type="entry name" value="PROTEIN MPV17"/>
    <property type="match status" value="1"/>
</dbReference>
<reference evidence="9" key="1">
    <citation type="submission" date="2025-08" db="UniProtKB">
        <authorList>
            <consortium name="RefSeq"/>
        </authorList>
    </citation>
    <scope>IDENTIFICATION</scope>
    <source>
        <tissue evidence="9">Whole Larva</tissue>
    </source>
</reference>
<dbReference type="InterPro" id="IPR007248">
    <property type="entry name" value="Mpv17_PMP22"/>
</dbReference>
<evidence type="ECO:0000313" key="8">
    <source>
        <dbReference type="Proteomes" id="UP000695000"/>
    </source>
</evidence>
<dbReference type="Proteomes" id="UP000695000">
    <property type="component" value="Unplaced"/>
</dbReference>
<keyword evidence="8" id="KW-1185">Reference proteome</keyword>
<evidence type="ECO:0000256" key="1">
    <source>
        <dbReference type="ARBA" id="ARBA00004141"/>
    </source>
</evidence>
<dbReference type="PANTHER" id="PTHR11266">
    <property type="entry name" value="PEROXISOMAL MEMBRANE PROTEIN 2, PXMP2 MPV17"/>
    <property type="match status" value="1"/>
</dbReference>
<accession>A0ABM1M0A4</accession>
<evidence type="ECO:0000256" key="6">
    <source>
        <dbReference type="ARBA" id="ARBA00049743"/>
    </source>
</evidence>
<feature type="transmembrane region" description="Helical" evidence="7">
    <location>
        <begin position="95"/>
        <end position="112"/>
    </location>
</feature>
<name>A0ABM1M0A4_NICVS</name>
<evidence type="ECO:0000256" key="4">
    <source>
        <dbReference type="ARBA" id="ARBA00022989"/>
    </source>
</evidence>
<comment type="subcellular location">
    <subcellularLocation>
        <location evidence="1">Membrane</location>
        <topology evidence="1">Multi-pass membrane protein</topology>
    </subcellularLocation>
</comment>
<evidence type="ECO:0000256" key="5">
    <source>
        <dbReference type="ARBA" id="ARBA00023136"/>
    </source>
</evidence>
<organism evidence="8 9">
    <name type="scientific">Nicrophorus vespilloides</name>
    <name type="common">Boreal carrion beetle</name>
    <dbReference type="NCBI Taxonomy" id="110193"/>
    <lineage>
        <taxon>Eukaryota</taxon>
        <taxon>Metazoa</taxon>
        <taxon>Ecdysozoa</taxon>
        <taxon>Arthropoda</taxon>
        <taxon>Hexapoda</taxon>
        <taxon>Insecta</taxon>
        <taxon>Pterygota</taxon>
        <taxon>Neoptera</taxon>
        <taxon>Endopterygota</taxon>
        <taxon>Coleoptera</taxon>
        <taxon>Polyphaga</taxon>
        <taxon>Staphyliniformia</taxon>
        <taxon>Silphidae</taxon>
        <taxon>Nicrophorinae</taxon>
        <taxon>Nicrophorus</taxon>
    </lineage>
</organism>
<keyword evidence="5 7" id="KW-0472">Membrane</keyword>
<evidence type="ECO:0000256" key="7">
    <source>
        <dbReference type="RuleBase" id="RU363053"/>
    </source>
</evidence>
<sequence>MSVSKIYQTFLRKFPILSQAVQAGALMGAGDFIAQTVVEKRPMKDYSLQRTAQFTSIGFFIAGPTLTVWYGFLAKRFGSVGGGSVALKKMACDQLLFAPCFIVVFLTALGLVQRKPLDSIQKDITRDYKDILITNYKLWPPVQLVNFCFVPLQYQVLLVQFVALVWNTYLSWKTQSSH</sequence>
<dbReference type="RefSeq" id="XP_017768004.1">
    <property type="nucleotide sequence ID" value="XM_017912515.1"/>
</dbReference>
<keyword evidence="4 7" id="KW-1133">Transmembrane helix</keyword>
<feature type="transmembrane region" description="Helical" evidence="7">
    <location>
        <begin position="52"/>
        <end position="74"/>
    </location>
</feature>
<protein>
    <recommendedName>
        <fullName evidence="6">Mitochondrial inner membrane protein Mpv17</fullName>
    </recommendedName>
</protein>
<evidence type="ECO:0000256" key="3">
    <source>
        <dbReference type="ARBA" id="ARBA00022692"/>
    </source>
</evidence>
<proteinExistence type="inferred from homology"/>
<keyword evidence="3 7" id="KW-0812">Transmembrane</keyword>
<feature type="transmembrane region" description="Helical" evidence="7">
    <location>
        <begin position="152"/>
        <end position="172"/>
    </location>
</feature>
<comment type="similarity">
    <text evidence="2 7">Belongs to the peroxisomal membrane protein PXMP2/4 family.</text>
</comment>
<evidence type="ECO:0000313" key="9">
    <source>
        <dbReference type="RefSeq" id="XP_017768004.1"/>
    </source>
</evidence>
<evidence type="ECO:0000256" key="2">
    <source>
        <dbReference type="ARBA" id="ARBA00006824"/>
    </source>
</evidence>